<dbReference type="EMBL" id="LAZR01015795">
    <property type="protein sequence ID" value="KKM07336.1"/>
    <property type="molecule type" value="Genomic_DNA"/>
</dbReference>
<accession>A0A0F9JNV6</accession>
<evidence type="ECO:0000313" key="1">
    <source>
        <dbReference type="EMBL" id="KKM07336.1"/>
    </source>
</evidence>
<organism evidence="1">
    <name type="scientific">marine sediment metagenome</name>
    <dbReference type="NCBI Taxonomy" id="412755"/>
    <lineage>
        <taxon>unclassified sequences</taxon>
        <taxon>metagenomes</taxon>
        <taxon>ecological metagenomes</taxon>
    </lineage>
</organism>
<protein>
    <submittedName>
        <fullName evidence="1">Uncharacterized protein</fullName>
    </submittedName>
</protein>
<reference evidence="1" key="1">
    <citation type="journal article" date="2015" name="Nature">
        <title>Complex archaea that bridge the gap between prokaryotes and eukaryotes.</title>
        <authorList>
            <person name="Spang A."/>
            <person name="Saw J.H."/>
            <person name="Jorgensen S.L."/>
            <person name="Zaremba-Niedzwiedzka K."/>
            <person name="Martijn J."/>
            <person name="Lind A.E."/>
            <person name="van Eijk R."/>
            <person name="Schleper C."/>
            <person name="Guy L."/>
            <person name="Ettema T.J."/>
        </authorList>
    </citation>
    <scope>NUCLEOTIDE SEQUENCE</scope>
</reference>
<proteinExistence type="predicted"/>
<name>A0A0F9JNV6_9ZZZZ</name>
<comment type="caution">
    <text evidence="1">The sequence shown here is derived from an EMBL/GenBank/DDBJ whole genome shotgun (WGS) entry which is preliminary data.</text>
</comment>
<dbReference type="AlphaFoldDB" id="A0A0F9JNV6"/>
<gene>
    <name evidence="1" type="ORF">LCGC14_1734950</name>
</gene>
<sequence length="111" mass="13416">MLGDLEIHKFCYFKKYELISHRKSLLRAISLYEISIKHKIQLENSEPGTFFDGLHGWESHYIFHEFYRELGVQRSTDVREKLAKLQNNYPLTPEELEQLEHLITRETYEEE</sequence>